<dbReference type="InterPro" id="IPR012340">
    <property type="entry name" value="NA-bd_OB-fold"/>
</dbReference>
<keyword evidence="4" id="KW-0067">ATP-binding</keyword>
<sequence length="653" mass="73712">MLKAFQSTKLRVPTGVSSVRTISSKSGSLPDKAEVLKKFNFPRATHSVRSLNSLESSAINDIVFNGWVDRKAKKIGKGLVFGRLRDINGDTIQLVDSNEPSLIRSLKQESAITVKGDIQEQVKLDGTKSLDLQVKEIQVLNESSVVGSQLTTGDTKEWPPQYRYLQLRQTEFQQRLQRRAKVMSVCRSTLDSLNFTEVETPLLFKSTPEGAREFLVPTRKKNLMYALPQSPQQYKQLLMASGVHRYYQIARCFRDEDLRADRQPEFTQLDLEMSFANKEDVQKVVQKVVQTVWKETLGQSFYILEKNGKLRQITEDESFTELSYDDAISRFGIDKPDLRSSLEIFNASAYATSVENTDFPIFELLVLRDGLNKEDLLKAVSTSNEYGSRIPTAISIESEADLSLWHEKFKSRVQFFDLAGLNQALDLKVGDIVLASDRRQKNYENPTPLGKARQIAISQTLSKGIYTRDVTEGSDPITSQDFVGTWVTDFPLFNPVELESTDNCKYPVYLDGKFVSTHHPFTMAKLEDYEYLKEDPLQVRGQHYDLVVNGVELGGGSTRVHDVELQRYIFEKILQIPNPDVLFGHLLTAFSTGCPPHAGLAIGFDRMTAMLSRTDSIRDVIAFPKTITGADPMIGSPSKSTANQLKDYHIRVI</sequence>
<dbReference type="GO" id="GO:0004815">
    <property type="term" value="F:aspartate-tRNA ligase activity"/>
    <property type="evidence" value="ECO:0007669"/>
    <property type="project" value="TreeGrafter"/>
</dbReference>
<reference evidence="8" key="1">
    <citation type="submission" date="2014-03" db="EMBL/GenBank/DDBJ databases">
        <authorList>
            <person name="Casaregola S."/>
        </authorList>
    </citation>
    <scope>NUCLEOTIDE SEQUENCE [LARGE SCALE GENOMIC DNA]</scope>
    <source>
        <strain evidence="8">CLIB 918</strain>
    </source>
</reference>
<keyword evidence="2" id="KW-0436">Ligase</keyword>
<dbReference type="GO" id="GO:0005739">
    <property type="term" value="C:mitochondrion"/>
    <property type="evidence" value="ECO:0007669"/>
    <property type="project" value="TreeGrafter"/>
</dbReference>
<dbReference type="PANTHER" id="PTHR22594">
    <property type="entry name" value="ASPARTYL/LYSYL-TRNA SYNTHETASE"/>
    <property type="match status" value="1"/>
</dbReference>
<dbReference type="GO" id="GO:0005524">
    <property type="term" value="F:ATP binding"/>
    <property type="evidence" value="ECO:0007669"/>
    <property type="project" value="UniProtKB-KW"/>
</dbReference>
<dbReference type="OrthoDB" id="439710at2759"/>
<gene>
    <name evidence="8" type="ORF">BN980_GECA05s01528g</name>
</gene>
<dbReference type="HAMAP" id="MF_00044">
    <property type="entry name" value="Asp_tRNA_synth_type1"/>
    <property type="match status" value="1"/>
</dbReference>
<dbReference type="PRINTS" id="PR01042">
    <property type="entry name" value="TRNASYNTHASP"/>
</dbReference>
<keyword evidence="3" id="KW-0547">Nucleotide-binding</keyword>
<dbReference type="Gene3D" id="3.30.930.10">
    <property type="entry name" value="Bira Bifunctional Protein, Domain 2"/>
    <property type="match status" value="1"/>
</dbReference>
<accession>A0A0J9X858</accession>
<evidence type="ECO:0000256" key="6">
    <source>
        <dbReference type="ARBA" id="ARBA00023146"/>
    </source>
</evidence>
<evidence type="ECO:0000313" key="8">
    <source>
        <dbReference type="EMBL" id="CDO53420.1"/>
    </source>
</evidence>
<dbReference type="AlphaFoldDB" id="A0A0J9X858"/>
<dbReference type="NCBIfam" id="NF001750">
    <property type="entry name" value="PRK00476.1"/>
    <property type="match status" value="1"/>
</dbReference>
<evidence type="ECO:0000256" key="2">
    <source>
        <dbReference type="ARBA" id="ARBA00022598"/>
    </source>
</evidence>
<evidence type="ECO:0000259" key="7">
    <source>
        <dbReference type="PROSITE" id="PS50862"/>
    </source>
</evidence>
<dbReference type="Gene3D" id="3.30.1360.30">
    <property type="entry name" value="GAD-like domain"/>
    <property type="match status" value="1"/>
</dbReference>
<comment type="similarity">
    <text evidence="1">Belongs to the class-II aminoacyl-tRNA synthetase family. Type 1 subfamily.</text>
</comment>
<dbReference type="PROSITE" id="PS50862">
    <property type="entry name" value="AA_TRNA_LIGASE_II"/>
    <property type="match status" value="1"/>
</dbReference>
<feature type="domain" description="Aminoacyl-transfer RNA synthetases class-II family profile" evidence="7">
    <location>
        <begin position="179"/>
        <end position="624"/>
    </location>
</feature>
<dbReference type="InterPro" id="IPR002312">
    <property type="entry name" value="Asp/Asn-tRNA-synth_IIb"/>
</dbReference>
<evidence type="ECO:0000256" key="1">
    <source>
        <dbReference type="ARBA" id="ARBA00006303"/>
    </source>
</evidence>
<dbReference type="SUPFAM" id="SSF55681">
    <property type="entry name" value="Class II aaRS and biotin synthetases"/>
    <property type="match status" value="1"/>
</dbReference>
<dbReference type="InterPro" id="IPR006195">
    <property type="entry name" value="aa-tRNA-synth_II"/>
</dbReference>
<name>A0A0J9X858_GEOCN</name>
<dbReference type="SUPFAM" id="SSF50249">
    <property type="entry name" value="Nucleic acid-binding proteins"/>
    <property type="match status" value="1"/>
</dbReference>
<proteinExistence type="inferred from homology"/>
<dbReference type="NCBIfam" id="TIGR00459">
    <property type="entry name" value="aspS_bact"/>
    <property type="match status" value="1"/>
</dbReference>
<dbReference type="InterPro" id="IPR045864">
    <property type="entry name" value="aa-tRNA-synth_II/BPL/LPL"/>
</dbReference>
<dbReference type="Gene3D" id="2.40.50.140">
    <property type="entry name" value="Nucleic acid-binding proteins"/>
    <property type="match status" value="1"/>
</dbReference>
<dbReference type="InterPro" id="IPR004115">
    <property type="entry name" value="GAD-like_sf"/>
</dbReference>
<dbReference type="PANTHER" id="PTHR22594:SF5">
    <property type="entry name" value="ASPARTATE--TRNA LIGASE, MITOCHONDRIAL"/>
    <property type="match status" value="1"/>
</dbReference>
<keyword evidence="9" id="KW-1185">Reference proteome</keyword>
<keyword evidence="5" id="KW-0648">Protein biosynthesis</keyword>
<dbReference type="InterPro" id="IPR004364">
    <property type="entry name" value="Aa-tRNA-synt_II"/>
</dbReference>
<organism evidence="8 9">
    <name type="scientific">Geotrichum candidum</name>
    <name type="common">Oospora lactis</name>
    <name type="synonym">Dipodascus geotrichum</name>
    <dbReference type="NCBI Taxonomy" id="1173061"/>
    <lineage>
        <taxon>Eukaryota</taxon>
        <taxon>Fungi</taxon>
        <taxon>Dikarya</taxon>
        <taxon>Ascomycota</taxon>
        <taxon>Saccharomycotina</taxon>
        <taxon>Dipodascomycetes</taxon>
        <taxon>Dipodascales</taxon>
        <taxon>Dipodascaceae</taxon>
        <taxon>Geotrichum</taxon>
    </lineage>
</organism>
<dbReference type="GO" id="GO:0006422">
    <property type="term" value="P:aspartyl-tRNA aminoacylation"/>
    <property type="evidence" value="ECO:0007669"/>
    <property type="project" value="TreeGrafter"/>
</dbReference>
<dbReference type="InterPro" id="IPR004524">
    <property type="entry name" value="Asp-tRNA-ligase_1"/>
</dbReference>
<keyword evidence="6" id="KW-0030">Aminoacyl-tRNA synthetase</keyword>
<dbReference type="Pfam" id="PF00152">
    <property type="entry name" value="tRNA-synt_2"/>
    <property type="match status" value="1"/>
</dbReference>
<dbReference type="EMBL" id="CCBN010000005">
    <property type="protein sequence ID" value="CDO53420.1"/>
    <property type="molecule type" value="Genomic_DNA"/>
</dbReference>
<evidence type="ECO:0000256" key="5">
    <source>
        <dbReference type="ARBA" id="ARBA00022917"/>
    </source>
</evidence>
<dbReference type="STRING" id="1173061.A0A0J9X858"/>
<dbReference type="Proteomes" id="UP000242525">
    <property type="component" value="Unassembled WGS sequence"/>
</dbReference>
<evidence type="ECO:0000313" key="9">
    <source>
        <dbReference type="Proteomes" id="UP000242525"/>
    </source>
</evidence>
<protein>
    <submittedName>
        <fullName evidence="8">Similar to Saccharomyces cerevisiae YPL104W MSD1 Mitochondrial aspartyl-tRNA synthetase</fullName>
    </submittedName>
</protein>
<comment type="caution">
    <text evidence="8">The sequence shown here is derived from an EMBL/GenBank/DDBJ whole genome shotgun (WGS) entry which is preliminary data.</text>
</comment>
<evidence type="ECO:0000256" key="4">
    <source>
        <dbReference type="ARBA" id="ARBA00022840"/>
    </source>
</evidence>
<evidence type="ECO:0000256" key="3">
    <source>
        <dbReference type="ARBA" id="ARBA00022741"/>
    </source>
</evidence>